<evidence type="ECO:0000256" key="1">
    <source>
        <dbReference type="SAM" id="MobiDB-lite"/>
    </source>
</evidence>
<comment type="caution">
    <text evidence="2">The sequence shown here is derived from an EMBL/GenBank/DDBJ whole genome shotgun (WGS) entry which is preliminary data.</text>
</comment>
<name>A0A3L6Q650_PANMI</name>
<evidence type="ECO:0000313" key="2">
    <source>
        <dbReference type="EMBL" id="RLM69960.1"/>
    </source>
</evidence>
<dbReference type="EMBL" id="PQIB02000014">
    <property type="protein sequence ID" value="RLM69960.1"/>
    <property type="molecule type" value="Genomic_DNA"/>
</dbReference>
<keyword evidence="3" id="KW-1185">Reference proteome</keyword>
<feature type="region of interest" description="Disordered" evidence="1">
    <location>
        <begin position="160"/>
        <end position="199"/>
    </location>
</feature>
<accession>A0A3L6Q650</accession>
<dbReference type="Proteomes" id="UP000275267">
    <property type="component" value="Unassembled WGS sequence"/>
</dbReference>
<evidence type="ECO:0000313" key="3">
    <source>
        <dbReference type="Proteomes" id="UP000275267"/>
    </source>
</evidence>
<organism evidence="2 3">
    <name type="scientific">Panicum miliaceum</name>
    <name type="common">Proso millet</name>
    <name type="synonym">Broomcorn millet</name>
    <dbReference type="NCBI Taxonomy" id="4540"/>
    <lineage>
        <taxon>Eukaryota</taxon>
        <taxon>Viridiplantae</taxon>
        <taxon>Streptophyta</taxon>
        <taxon>Embryophyta</taxon>
        <taxon>Tracheophyta</taxon>
        <taxon>Spermatophyta</taxon>
        <taxon>Magnoliopsida</taxon>
        <taxon>Liliopsida</taxon>
        <taxon>Poales</taxon>
        <taxon>Poaceae</taxon>
        <taxon>PACMAD clade</taxon>
        <taxon>Panicoideae</taxon>
        <taxon>Panicodae</taxon>
        <taxon>Paniceae</taxon>
        <taxon>Panicinae</taxon>
        <taxon>Panicum</taxon>
        <taxon>Panicum sect. Panicum</taxon>
    </lineage>
</organism>
<sequence>MIILSDHENVLQLNKLLNSSQENVKTPEMNNEPMEVLQISQGPWEDAFSSQDQCVEVCKAARTGSEDDIHTKHNTHAVEAISVPTNRMVKALGEAASNTSVRAEGEEKEAASNKILVHNSEGTYWMDKNRWSQMEVDDQKKSSQVDLIQNNVVEKISDCLENNEEEAEGGGGTGKSANPQNTGRKIRRWAPGEAPEFCK</sequence>
<dbReference type="AlphaFoldDB" id="A0A3L6Q650"/>
<proteinExistence type="predicted"/>
<protein>
    <submittedName>
        <fullName evidence="2">Uncharacterized protein</fullName>
    </submittedName>
</protein>
<gene>
    <name evidence="2" type="ORF">C2845_PM17G04020</name>
</gene>
<reference evidence="3" key="1">
    <citation type="journal article" date="2019" name="Nat. Commun.">
        <title>The genome of broomcorn millet.</title>
        <authorList>
            <person name="Zou C."/>
            <person name="Miki D."/>
            <person name="Li D."/>
            <person name="Tang Q."/>
            <person name="Xiao L."/>
            <person name="Rajput S."/>
            <person name="Deng P."/>
            <person name="Jia W."/>
            <person name="Huang R."/>
            <person name="Zhang M."/>
            <person name="Sun Y."/>
            <person name="Hu J."/>
            <person name="Fu X."/>
            <person name="Schnable P.S."/>
            <person name="Li F."/>
            <person name="Zhang H."/>
            <person name="Feng B."/>
            <person name="Zhu X."/>
            <person name="Liu R."/>
            <person name="Schnable J.C."/>
            <person name="Zhu J.-K."/>
            <person name="Zhang H."/>
        </authorList>
    </citation>
    <scope>NUCLEOTIDE SEQUENCE [LARGE SCALE GENOMIC DNA]</scope>
</reference>